<dbReference type="GO" id="GO:0005576">
    <property type="term" value="C:extracellular region"/>
    <property type="evidence" value="ECO:0007669"/>
    <property type="project" value="UniProtKB-SubCell"/>
</dbReference>
<protein>
    <recommendedName>
        <fullName evidence="15">lytic cellulose monooxygenase (C4-dehydrogenating)</fullName>
        <ecNumber evidence="15">1.14.99.56</ecNumber>
    </recommendedName>
</protein>
<comment type="similarity">
    <text evidence="13">Belongs to the polysaccharide monooxygenase AA9 family.</text>
</comment>
<dbReference type="CDD" id="cd21175">
    <property type="entry name" value="LPMO_AA9"/>
    <property type="match status" value="1"/>
</dbReference>
<evidence type="ECO:0000313" key="19">
    <source>
        <dbReference type="Proteomes" id="UP001215598"/>
    </source>
</evidence>
<dbReference type="GO" id="GO:0016787">
    <property type="term" value="F:hydrolase activity"/>
    <property type="evidence" value="ECO:0007669"/>
    <property type="project" value="UniProtKB-KW"/>
</dbReference>
<evidence type="ECO:0000256" key="11">
    <source>
        <dbReference type="ARBA" id="ARBA00023277"/>
    </source>
</evidence>
<evidence type="ECO:0000256" key="13">
    <source>
        <dbReference type="ARBA" id="ARBA00044502"/>
    </source>
</evidence>
<dbReference type="GO" id="GO:0030245">
    <property type="term" value="P:cellulose catabolic process"/>
    <property type="evidence" value="ECO:0007669"/>
    <property type="project" value="UniProtKB-KW"/>
</dbReference>
<proteinExistence type="inferred from homology"/>
<dbReference type="EC" id="1.14.99.56" evidence="15"/>
<keyword evidence="4" id="KW-0479">Metal-binding</keyword>
<dbReference type="EMBL" id="JARKIB010000068">
    <property type="protein sequence ID" value="KAJ7749713.1"/>
    <property type="molecule type" value="Genomic_DNA"/>
</dbReference>
<comment type="catalytic activity">
    <reaction evidence="14">
        <text>[(1-&gt;4)-beta-D-glucosyl]n+m + reduced acceptor + O2 = 4-dehydro-beta-D-glucosyl-[(1-&gt;4)-beta-D-glucosyl]n-1 + [(1-&gt;4)-beta-D-glucosyl]m + acceptor + H2O.</text>
        <dbReference type="EC" id="1.14.99.56"/>
    </reaction>
</comment>
<dbReference type="Proteomes" id="UP001215598">
    <property type="component" value="Unassembled WGS sequence"/>
</dbReference>
<dbReference type="InterPro" id="IPR005103">
    <property type="entry name" value="AA9_LPMO"/>
</dbReference>
<evidence type="ECO:0000256" key="9">
    <source>
        <dbReference type="ARBA" id="ARBA00023033"/>
    </source>
</evidence>
<evidence type="ECO:0000256" key="5">
    <source>
        <dbReference type="ARBA" id="ARBA00022729"/>
    </source>
</evidence>
<evidence type="ECO:0000256" key="2">
    <source>
        <dbReference type="ARBA" id="ARBA00004613"/>
    </source>
</evidence>
<evidence type="ECO:0000256" key="10">
    <source>
        <dbReference type="ARBA" id="ARBA00023157"/>
    </source>
</evidence>
<keyword evidence="12" id="KW-0624">Polysaccharide degradation</keyword>
<evidence type="ECO:0000256" key="7">
    <source>
        <dbReference type="ARBA" id="ARBA00023002"/>
    </source>
</evidence>
<evidence type="ECO:0000256" key="4">
    <source>
        <dbReference type="ARBA" id="ARBA00022723"/>
    </source>
</evidence>
<gene>
    <name evidence="18" type="ORF">B0H16DRAFT_1319111</name>
</gene>
<comment type="subcellular location">
    <subcellularLocation>
        <location evidence="2">Secreted</location>
    </subcellularLocation>
</comment>
<feature type="chain" id="PRO_5041981053" description="lytic cellulose monooxygenase (C4-dehydrogenating)" evidence="16">
    <location>
        <begin position="20"/>
        <end position="256"/>
    </location>
</feature>
<evidence type="ECO:0000256" key="16">
    <source>
        <dbReference type="SAM" id="SignalP"/>
    </source>
</evidence>
<keyword evidence="5 16" id="KW-0732">Signal</keyword>
<evidence type="ECO:0000313" key="18">
    <source>
        <dbReference type="EMBL" id="KAJ7749713.1"/>
    </source>
</evidence>
<keyword evidence="10" id="KW-1015">Disulfide bond</keyword>
<dbReference type="GO" id="GO:0004497">
    <property type="term" value="F:monooxygenase activity"/>
    <property type="evidence" value="ECO:0007669"/>
    <property type="project" value="UniProtKB-KW"/>
</dbReference>
<sequence length="256" mass="27217">MKSVSIFAALTAFVAEVSSHYTFPGLILGGVTSSDWQYVRQTNNYQSLNPVTDVTTDDIRCYTSMESGTAPSTATVAAGSTIGFSVPITMYHDSVVNVYMAQAPAGTDVASWDGSGEVWFKVYEIPAIANGVTIEFPATPQATVVFTVPSELPSGQYLIRVENIALHVAQTFGGAQFYIGCAQVDVPYHIYVGGNGTPGPLVAFPGAYTEPGILINIYFPIPTTYIQPGPPVWPASGSSGVSPQFIRPCVCSSSFW</sequence>
<dbReference type="PANTHER" id="PTHR33353">
    <property type="entry name" value="PUTATIVE (AFU_ORTHOLOGUE AFUA_1G12560)-RELATED"/>
    <property type="match status" value="1"/>
</dbReference>
<feature type="signal peptide" evidence="16">
    <location>
        <begin position="1"/>
        <end position="19"/>
    </location>
</feature>
<keyword evidence="18" id="KW-0378">Hydrolase</keyword>
<keyword evidence="19" id="KW-1185">Reference proteome</keyword>
<keyword evidence="8" id="KW-0186">Copper</keyword>
<keyword evidence="11" id="KW-0119">Carbohydrate metabolism</keyword>
<dbReference type="GO" id="GO:0046872">
    <property type="term" value="F:metal ion binding"/>
    <property type="evidence" value="ECO:0007669"/>
    <property type="project" value="UniProtKB-KW"/>
</dbReference>
<evidence type="ECO:0000256" key="14">
    <source>
        <dbReference type="ARBA" id="ARBA00045077"/>
    </source>
</evidence>
<evidence type="ECO:0000256" key="3">
    <source>
        <dbReference type="ARBA" id="ARBA00022525"/>
    </source>
</evidence>
<dbReference type="AlphaFoldDB" id="A0AAD7IT05"/>
<keyword evidence="6" id="KW-0136">Cellulose degradation</keyword>
<reference evidence="18" key="1">
    <citation type="submission" date="2023-03" db="EMBL/GenBank/DDBJ databases">
        <title>Massive genome expansion in bonnet fungi (Mycena s.s.) driven by repeated elements and novel gene families across ecological guilds.</title>
        <authorList>
            <consortium name="Lawrence Berkeley National Laboratory"/>
            <person name="Harder C.B."/>
            <person name="Miyauchi S."/>
            <person name="Viragh M."/>
            <person name="Kuo A."/>
            <person name="Thoen E."/>
            <person name="Andreopoulos B."/>
            <person name="Lu D."/>
            <person name="Skrede I."/>
            <person name="Drula E."/>
            <person name="Henrissat B."/>
            <person name="Morin E."/>
            <person name="Kohler A."/>
            <person name="Barry K."/>
            <person name="LaButti K."/>
            <person name="Morin E."/>
            <person name="Salamov A."/>
            <person name="Lipzen A."/>
            <person name="Mereny Z."/>
            <person name="Hegedus B."/>
            <person name="Baldrian P."/>
            <person name="Stursova M."/>
            <person name="Weitz H."/>
            <person name="Taylor A."/>
            <person name="Grigoriev I.V."/>
            <person name="Nagy L.G."/>
            <person name="Martin F."/>
            <person name="Kauserud H."/>
        </authorList>
    </citation>
    <scope>NUCLEOTIDE SEQUENCE</scope>
    <source>
        <strain evidence="18">CBHHK182m</strain>
    </source>
</reference>
<dbReference type="PANTHER" id="PTHR33353:SF10">
    <property type="entry name" value="ENDO-BETA-1,4-GLUCANASE D"/>
    <property type="match status" value="1"/>
</dbReference>
<organism evidence="18 19">
    <name type="scientific">Mycena metata</name>
    <dbReference type="NCBI Taxonomy" id="1033252"/>
    <lineage>
        <taxon>Eukaryota</taxon>
        <taxon>Fungi</taxon>
        <taxon>Dikarya</taxon>
        <taxon>Basidiomycota</taxon>
        <taxon>Agaricomycotina</taxon>
        <taxon>Agaricomycetes</taxon>
        <taxon>Agaricomycetidae</taxon>
        <taxon>Agaricales</taxon>
        <taxon>Marasmiineae</taxon>
        <taxon>Mycenaceae</taxon>
        <taxon>Mycena</taxon>
    </lineage>
</organism>
<dbReference type="InterPro" id="IPR049892">
    <property type="entry name" value="AA9"/>
</dbReference>
<evidence type="ECO:0000256" key="12">
    <source>
        <dbReference type="ARBA" id="ARBA00023326"/>
    </source>
</evidence>
<keyword evidence="3" id="KW-0964">Secreted</keyword>
<comment type="cofactor">
    <cofactor evidence="1">
        <name>Cu(2+)</name>
        <dbReference type="ChEBI" id="CHEBI:29036"/>
    </cofactor>
</comment>
<keyword evidence="7" id="KW-0560">Oxidoreductase</keyword>
<dbReference type="Pfam" id="PF03443">
    <property type="entry name" value="AA9"/>
    <property type="match status" value="1"/>
</dbReference>
<keyword evidence="9" id="KW-0503">Monooxygenase</keyword>
<name>A0AAD7IT05_9AGAR</name>
<feature type="domain" description="Auxiliary Activity family 9 catalytic" evidence="17">
    <location>
        <begin position="20"/>
        <end position="219"/>
    </location>
</feature>
<dbReference type="Gene3D" id="2.70.50.70">
    <property type="match status" value="1"/>
</dbReference>
<evidence type="ECO:0000256" key="6">
    <source>
        <dbReference type="ARBA" id="ARBA00023001"/>
    </source>
</evidence>
<evidence type="ECO:0000259" key="17">
    <source>
        <dbReference type="Pfam" id="PF03443"/>
    </source>
</evidence>
<comment type="caution">
    <text evidence="18">The sequence shown here is derived from an EMBL/GenBank/DDBJ whole genome shotgun (WGS) entry which is preliminary data.</text>
</comment>
<evidence type="ECO:0000256" key="1">
    <source>
        <dbReference type="ARBA" id="ARBA00001973"/>
    </source>
</evidence>
<evidence type="ECO:0000256" key="15">
    <source>
        <dbReference type="ARBA" id="ARBA00047174"/>
    </source>
</evidence>
<evidence type="ECO:0000256" key="8">
    <source>
        <dbReference type="ARBA" id="ARBA00023008"/>
    </source>
</evidence>
<accession>A0AAD7IT05</accession>